<comment type="subcellular location">
    <subcellularLocation>
        <location evidence="1">Cell inner membrane</location>
        <topology evidence="1">Single-pass membrane protein</topology>
    </subcellularLocation>
</comment>
<dbReference type="GO" id="GO:0005886">
    <property type="term" value="C:plasma membrane"/>
    <property type="evidence" value="ECO:0007669"/>
    <property type="project" value="UniProtKB-SubCell"/>
</dbReference>
<evidence type="ECO:0000256" key="6">
    <source>
        <dbReference type="ARBA" id="ARBA00022692"/>
    </source>
</evidence>
<evidence type="ECO:0000256" key="1">
    <source>
        <dbReference type="ARBA" id="ARBA00004377"/>
    </source>
</evidence>
<evidence type="ECO:0000256" key="10">
    <source>
        <dbReference type="ARBA" id="ARBA00030775"/>
    </source>
</evidence>
<evidence type="ECO:0000256" key="5">
    <source>
        <dbReference type="ARBA" id="ARBA00022519"/>
    </source>
</evidence>
<feature type="domain" description="General secretion pathway GspH" evidence="12">
    <location>
        <begin position="44"/>
        <end position="162"/>
    </location>
</feature>
<comment type="similarity">
    <text evidence="9">Belongs to the GSP H family.</text>
</comment>
<evidence type="ECO:0000256" key="3">
    <source>
        <dbReference type="ARBA" id="ARBA00022475"/>
    </source>
</evidence>
<keyword evidence="8 11" id="KW-0472">Membrane</keyword>
<evidence type="ECO:0000256" key="7">
    <source>
        <dbReference type="ARBA" id="ARBA00022989"/>
    </source>
</evidence>
<keyword evidence="7 11" id="KW-1133">Transmembrane helix</keyword>
<dbReference type="AlphaFoldDB" id="A0A937D1F9"/>
<dbReference type="PROSITE" id="PS00409">
    <property type="entry name" value="PROKAR_NTER_METHYL"/>
    <property type="match status" value="1"/>
</dbReference>
<dbReference type="SUPFAM" id="SSF54523">
    <property type="entry name" value="Pili subunits"/>
    <property type="match status" value="1"/>
</dbReference>
<keyword evidence="6 11" id="KW-0812">Transmembrane</keyword>
<dbReference type="InterPro" id="IPR022346">
    <property type="entry name" value="T2SS_GspH"/>
</dbReference>
<dbReference type="Pfam" id="PF07963">
    <property type="entry name" value="N_methyl"/>
    <property type="match status" value="1"/>
</dbReference>
<evidence type="ECO:0000256" key="2">
    <source>
        <dbReference type="ARBA" id="ARBA00021549"/>
    </source>
</evidence>
<proteinExistence type="inferred from homology"/>
<gene>
    <name evidence="13" type="ORF">JI739_09035</name>
</gene>
<dbReference type="InterPro" id="IPR012902">
    <property type="entry name" value="N_methyl_site"/>
</dbReference>
<evidence type="ECO:0000256" key="4">
    <source>
        <dbReference type="ARBA" id="ARBA00022481"/>
    </source>
</evidence>
<dbReference type="EMBL" id="JAEQNA010000002">
    <property type="protein sequence ID" value="MBL0420484.1"/>
    <property type="molecule type" value="Genomic_DNA"/>
</dbReference>
<keyword evidence="3" id="KW-1003">Cell membrane</keyword>
<dbReference type="NCBIfam" id="TIGR02532">
    <property type="entry name" value="IV_pilin_GFxxxE"/>
    <property type="match status" value="1"/>
</dbReference>
<protein>
    <recommendedName>
        <fullName evidence="2">Type II secretion system protein H</fullName>
    </recommendedName>
    <alternativeName>
        <fullName evidence="10">General secretion pathway protein H</fullName>
    </alternativeName>
</protein>
<keyword evidence="5" id="KW-0997">Cell inner membrane</keyword>
<evidence type="ECO:0000256" key="9">
    <source>
        <dbReference type="ARBA" id="ARBA00025772"/>
    </source>
</evidence>
<dbReference type="Gene3D" id="3.55.40.10">
    <property type="entry name" value="minor pseudopilin epsh domain"/>
    <property type="match status" value="1"/>
</dbReference>
<evidence type="ECO:0000259" key="12">
    <source>
        <dbReference type="Pfam" id="PF12019"/>
    </source>
</evidence>
<dbReference type="Pfam" id="PF12019">
    <property type="entry name" value="GspH"/>
    <property type="match status" value="1"/>
</dbReference>
<sequence>MGMGSERGLTLIELMVGLSIAAILAAIAAPSFRTLLARRAVESAAADFMADFRYARTEALKRGHPVSVCGSSDGLACTHSKDWRGGWIVFADRDANRLVDAGEAVLRVQGAARGLRELLVDRGATPSSFTFHPNGLANGVYASVSIKASGADPEISRCAKVSGRGRVVLLPEGTTPC</sequence>
<evidence type="ECO:0000313" key="14">
    <source>
        <dbReference type="Proteomes" id="UP000613011"/>
    </source>
</evidence>
<name>A0A937D1F9_9BURK</name>
<accession>A0A937D1F9</accession>
<dbReference type="InterPro" id="IPR045584">
    <property type="entry name" value="Pilin-like"/>
</dbReference>
<keyword evidence="14" id="KW-1185">Reference proteome</keyword>
<evidence type="ECO:0000256" key="11">
    <source>
        <dbReference type="SAM" id="Phobius"/>
    </source>
</evidence>
<feature type="transmembrane region" description="Helical" evidence="11">
    <location>
        <begin position="12"/>
        <end position="29"/>
    </location>
</feature>
<evidence type="ECO:0000256" key="8">
    <source>
        <dbReference type="ARBA" id="ARBA00023136"/>
    </source>
</evidence>
<dbReference type="GO" id="GO:0015628">
    <property type="term" value="P:protein secretion by the type II secretion system"/>
    <property type="evidence" value="ECO:0007669"/>
    <property type="project" value="InterPro"/>
</dbReference>
<reference evidence="13" key="1">
    <citation type="submission" date="2021-01" db="EMBL/GenBank/DDBJ databases">
        <title>Ramlibacter sp. strain AW1 16S ribosomal RNA gene Genome sequencing and assembly.</title>
        <authorList>
            <person name="Kang M."/>
        </authorList>
    </citation>
    <scope>NUCLEOTIDE SEQUENCE</scope>
    <source>
        <strain evidence="13">AW1</strain>
    </source>
</reference>
<organism evidence="13 14">
    <name type="scientific">Ramlibacter aurantiacus</name>
    <dbReference type="NCBI Taxonomy" id="2801330"/>
    <lineage>
        <taxon>Bacteria</taxon>
        <taxon>Pseudomonadati</taxon>
        <taxon>Pseudomonadota</taxon>
        <taxon>Betaproteobacteria</taxon>
        <taxon>Burkholderiales</taxon>
        <taxon>Comamonadaceae</taxon>
        <taxon>Ramlibacter</taxon>
    </lineage>
</organism>
<keyword evidence="4" id="KW-0488">Methylation</keyword>
<evidence type="ECO:0000313" key="13">
    <source>
        <dbReference type="EMBL" id="MBL0420484.1"/>
    </source>
</evidence>
<dbReference type="GO" id="GO:0015627">
    <property type="term" value="C:type II protein secretion system complex"/>
    <property type="evidence" value="ECO:0007669"/>
    <property type="project" value="InterPro"/>
</dbReference>
<comment type="caution">
    <text evidence="13">The sequence shown here is derived from an EMBL/GenBank/DDBJ whole genome shotgun (WGS) entry which is preliminary data.</text>
</comment>
<dbReference type="Proteomes" id="UP000613011">
    <property type="component" value="Unassembled WGS sequence"/>
</dbReference>